<dbReference type="Proteomes" id="UP001499878">
    <property type="component" value="Unassembled WGS sequence"/>
</dbReference>
<reference evidence="3" key="1">
    <citation type="journal article" date="2019" name="Int. J. Syst. Evol. Microbiol.">
        <title>The Global Catalogue of Microorganisms (GCM) 10K type strain sequencing project: providing services to taxonomists for standard genome sequencing and annotation.</title>
        <authorList>
            <consortium name="The Broad Institute Genomics Platform"/>
            <consortium name="The Broad Institute Genome Sequencing Center for Infectious Disease"/>
            <person name="Wu L."/>
            <person name="Ma J."/>
        </authorList>
    </citation>
    <scope>NUCLEOTIDE SEQUENCE [LARGE SCALE GENOMIC DNA]</scope>
    <source>
        <strain evidence="3">JCM 18306</strain>
    </source>
</reference>
<evidence type="ECO:0000256" key="1">
    <source>
        <dbReference type="SAM" id="Phobius"/>
    </source>
</evidence>
<organism evidence="2 3">
    <name type="scientific">Streptomyces thinghirensis</name>
    <dbReference type="NCBI Taxonomy" id="551547"/>
    <lineage>
        <taxon>Bacteria</taxon>
        <taxon>Bacillati</taxon>
        <taxon>Actinomycetota</taxon>
        <taxon>Actinomycetes</taxon>
        <taxon>Kitasatosporales</taxon>
        <taxon>Streptomycetaceae</taxon>
        <taxon>Streptomyces</taxon>
    </lineage>
</organism>
<dbReference type="EMBL" id="BAABJR010000001">
    <property type="protein sequence ID" value="GAA5204112.1"/>
    <property type="molecule type" value="Genomic_DNA"/>
</dbReference>
<keyword evidence="1" id="KW-0812">Transmembrane</keyword>
<accession>A0ABP9SVH0</accession>
<name>A0ABP9SVH0_9ACTN</name>
<keyword evidence="3" id="KW-1185">Reference proteome</keyword>
<gene>
    <name evidence="2" type="ORF">GCM10023323_05730</name>
</gene>
<proteinExistence type="predicted"/>
<feature type="transmembrane region" description="Helical" evidence="1">
    <location>
        <begin position="119"/>
        <end position="139"/>
    </location>
</feature>
<dbReference type="RefSeq" id="WP_345626077.1">
    <property type="nucleotide sequence ID" value="NZ_BAABJR010000001.1"/>
</dbReference>
<evidence type="ECO:0000313" key="2">
    <source>
        <dbReference type="EMBL" id="GAA5204112.1"/>
    </source>
</evidence>
<keyword evidence="1" id="KW-1133">Transmembrane helix</keyword>
<evidence type="ECO:0000313" key="3">
    <source>
        <dbReference type="Proteomes" id="UP001499878"/>
    </source>
</evidence>
<feature type="transmembrane region" description="Helical" evidence="1">
    <location>
        <begin position="12"/>
        <end position="34"/>
    </location>
</feature>
<sequence>MSGDEPYAEHDGALLLLLILAGLVTVVWLTVRAITGLVRARRNGTALLGPATVLAWDATVGMYTWGLLHLFLLDDHAQSRACEQVVEGRITGYEPTFVPLHFGCRTGDGRVVEAVIPSYLNPATVLLGICALVLTWLVIAHHKKGTHT</sequence>
<comment type="caution">
    <text evidence="2">The sequence shown here is derived from an EMBL/GenBank/DDBJ whole genome shotgun (WGS) entry which is preliminary data.</text>
</comment>
<protein>
    <recommendedName>
        <fullName evidence="4">DUF3592 domain-containing protein</fullName>
    </recommendedName>
</protein>
<evidence type="ECO:0008006" key="4">
    <source>
        <dbReference type="Google" id="ProtNLM"/>
    </source>
</evidence>
<feature type="transmembrane region" description="Helical" evidence="1">
    <location>
        <begin position="46"/>
        <end position="65"/>
    </location>
</feature>
<keyword evidence="1" id="KW-0472">Membrane</keyword>